<organism evidence="2 3">
    <name type="scientific">Aristolochia fimbriata</name>
    <name type="common">White veined hardy Dutchman's pipe vine</name>
    <dbReference type="NCBI Taxonomy" id="158543"/>
    <lineage>
        <taxon>Eukaryota</taxon>
        <taxon>Viridiplantae</taxon>
        <taxon>Streptophyta</taxon>
        <taxon>Embryophyta</taxon>
        <taxon>Tracheophyta</taxon>
        <taxon>Spermatophyta</taxon>
        <taxon>Magnoliopsida</taxon>
        <taxon>Magnoliidae</taxon>
        <taxon>Piperales</taxon>
        <taxon>Aristolochiaceae</taxon>
        <taxon>Aristolochia</taxon>
    </lineage>
</organism>
<evidence type="ECO:0000313" key="3">
    <source>
        <dbReference type="Proteomes" id="UP000825729"/>
    </source>
</evidence>
<comment type="caution">
    <text evidence="2">The sequence shown here is derived from an EMBL/GenBank/DDBJ whole genome shotgun (WGS) entry which is preliminary data.</text>
</comment>
<feature type="compositionally biased region" description="Polar residues" evidence="1">
    <location>
        <begin position="292"/>
        <end position="303"/>
    </location>
</feature>
<dbReference type="PANTHER" id="PTHR33167:SF7">
    <property type="entry name" value="SHUGOSHIN C-TERMINAL DOMAIN-CONTAINING PROTEIN"/>
    <property type="match status" value="1"/>
</dbReference>
<evidence type="ECO:0000313" key="2">
    <source>
        <dbReference type="EMBL" id="KAG9456288.1"/>
    </source>
</evidence>
<proteinExistence type="predicted"/>
<dbReference type="PANTHER" id="PTHR33167">
    <property type="entry name" value="TRANSCRIPTION FACTOR, PUTATIVE (DUF863)-RELATED"/>
    <property type="match status" value="1"/>
</dbReference>
<accession>A0AAV7F9Q0</accession>
<sequence>MSQENIHQIRNIIMQHEGLFKEQVQALHKLYRVQKLAMEELQKLFQFHNVSHEIQNYNPVLEEKSSEAVKLNSQESESNSPVALIQSPCTGNEFNGSKEENTFFLKTVERKSLSNSQNKLRKRIDLERLPEEYMNESDYQFVANDLGADPLQHFHQKNQPSGRSDSATKQSKTTTDFLSEKLSQSPQQLKTPEQVADVTSMSDSLSQDATKSISILGVSVQLPLHCRIIKEIPDNLMCHDFPSPGNTPLSEIYGAVCEPVEGGQIQGTPPFLESHYRKRSPQIQLHTDGPEKNTSIGKSSENLTEGELNQEESFRYEKKDLEKQSITEEACESIAAKILLSFAPNRSSGDDKLECFQTQVEKEPNGSFRDSARRCKRMNRSTSTGVVNHKNNVRAHVVKFTKNVHQKQVQNPRRK</sequence>
<dbReference type="AlphaFoldDB" id="A0AAV7F9Q0"/>
<keyword evidence="3" id="KW-1185">Reference proteome</keyword>
<dbReference type="EMBL" id="JAINDJ010000002">
    <property type="protein sequence ID" value="KAG9456288.1"/>
    <property type="molecule type" value="Genomic_DNA"/>
</dbReference>
<evidence type="ECO:0008006" key="4">
    <source>
        <dbReference type="Google" id="ProtNLM"/>
    </source>
</evidence>
<protein>
    <recommendedName>
        <fullName evidence="4">Shugoshin C-terminal domain-containing protein</fullName>
    </recommendedName>
</protein>
<evidence type="ECO:0000256" key="1">
    <source>
        <dbReference type="SAM" id="MobiDB-lite"/>
    </source>
</evidence>
<reference evidence="2 3" key="1">
    <citation type="submission" date="2021-07" db="EMBL/GenBank/DDBJ databases">
        <title>The Aristolochia fimbriata genome: insights into angiosperm evolution, floral development and chemical biosynthesis.</title>
        <authorList>
            <person name="Jiao Y."/>
        </authorList>
    </citation>
    <scope>NUCLEOTIDE SEQUENCE [LARGE SCALE GENOMIC DNA]</scope>
    <source>
        <strain evidence="2">IBCAS-2021</strain>
        <tissue evidence="2">Leaf</tissue>
    </source>
</reference>
<gene>
    <name evidence="2" type="ORF">H6P81_000796</name>
</gene>
<feature type="compositionally biased region" description="Polar residues" evidence="1">
    <location>
        <begin position="157"/>
        <end position="202"/>
    </location>
</feature>
<feature type="region of interest" description="Disordered" evidence="1">
    <location>
        <begin position="151"/>
        <end position="202"/>
    </location>
</feature>
<dbReference type="Proteomes" id="UP000825729">
    <property type="component" value="Unassembled WGS sequence"/>
</dbReference>
<name>A0AAV7F9Q0_ARIFI</name>
<feature type="region of interest" description="Disordered" evidence="1">
    <location>
        <begin position="279"/>
        <end position="315"/>
    </location>
</feature>